<name>A0A556MXL1_9SPHI</name>
<feature type="transmembrane region" description="Helical" evidence="4">
    <location>
        <begin position="349"/>
        <end position="369"/>
    </location>
</feature>
<dbReference type="PROSITE" id="PS50850">
    <property type="entry name" value="MFS"/>
    <property type="match status" value="1"/>
</dbReference>
<evidence type="ECO:0000256" key="3">
    <source>
        <dbReference type="ARBA" id="ARBA00023136"/>
    </source>
</evidence>
<feature type="transmembrane region" description="Helical" evidence="4">
    <location>
        <begin position="235"/>
        <end position="254"/>
    </location>
</feature>
<dbReference type="PANTHER" id="PTHR42910">
    <property type="entry name" value="TRANSPORTER SCO4007-RELATED"/>
    <property type="match status" value="1"/>
</dbReference>
<dbReference type="AlphaFoldDB" id="A0A556MXL1"/>
<protein>
    <submittedName>
        <fullName evidence="6">MFS transporter</fullName>
    </submittedName>
</protein>
<evidence type="ECO:0000313" key="7">
    <source>
        <dbReference type="Proteomes" id="UP000318733"/>
    </source>
</evidence>
<keyword evidence="7" id="KW-1185">Reference proteome</keyword>
<dbReference type="InterPro" id="IPR020846">
    <property type="entry name" value="MFS_dom"/>
</dbReference>
<dbReference type="Gene3D" id="1.20.1250.20">
    <property type="entry name" value="MFS general substrate transporter like domains"/>
    <property type="match status" value="1"/>
</dbReference>
<feature type="domain" description="Major facilitator superfamily (MFS) profile" evidence="5">
    <location>
        <begin position="1"/>
        <end position="375"/>
    </location>
</feature>
<gene>
    <name evidence="6" type="ORF">FO440_07770</name>
</gene>
<dbReference type="GO" id="GO:0022857">
    <property type="term" value="F:transmembrane transporter activity"/>
    <property type="evidence" value="ECO:0007669"/>
    <property type="project" value="InterPro"/>
</dbReference>
<feature type="transmembrane region" description="Helical" evidence="4">
    <location>
        <begin position="121"/>
        <end position="146"/>
    </location>
</feature>
<feature type="transmembrane region" description="Helical" evidence="4">
    <location>
        <begin position="64"/>
        <end position="81"/>
    </location>
</feature>
<dbReference type="Pfam" id="PF07690">
    <property type="entry name" value="MFS_1"/>
    <property type="match status" value="1"/>
</dbReference>
<sequence>MTITTGLVVANLYYNQPLLVDISHTFNVNSGKAGQVSVFTQIGYALGMFFIIPLADMFKRKKLMLIDFAFVVISLVLAGAAPNINILLIASFFIGCSSMIPQLLIPMAAHLANPHERGKKIAFVMSGLLIGILLSRTVSGLVAAHFGWRSMFYMAAALMLIMWALIYFLLPEVEPEYKGSYKNLMLSLVHLIKEEPRLRLASLRGALCFACFSAFWSTLTFLLKQNFNLGSDVAGLFGLVGAFGALAVGAMGRLSDKMDPYHLSTFTLVLVIVSFVVFAFSGHSMAGLIIGVVLMDMGVQATHISNQAIIFATRPEARNRINTIYMVTYFIGGALGTFIATQLWHSYQWNGVCILGVALSAIALIMHLLNRKKIQHKATTVQS</sequence>
<feature type="transmembrane region" description="Helical" evidence="4">
    <location>
        <begin position="324"/>
        <end position="343"/>
    </location>
</feature>
<proteinExistence type="predicted"/>
<dbReference type="EMBL" id="VLPK01000001">
    <property type="protein sequence ID" value="TSJ44670.1"/>
    <property type="molecule type" value="Genomic_DNA"/>
</dbReference>
<evidence type="ECO:0000313" key="6">
    <source>
        <dbReference type="EMBL" id="TSJ44670.1"/>
    </source>
</evidence>
<dbReference type="InterPro" id="IPR036259">
    <property type="entry name" value="MFS_trans_sf"/>
</dbReference>
<comment type="caution">
    <text evidence="6">The sequence shown here is derived from an EMBL/GenBank/DDBJ whole genome shotgun (WGS) entry which is preliminary data.</text>
</comment>
<dbReference type="Proteomes" id="UP000318733">
    <property type="component" value="Unassembled WGS sequence"/>
</dbReference>
<reference evidence="6 7" key="1">
    <citation type="submission" date="2019-07" db="EMBL/GenBank/DDBJ databases">
        <authorList>
            <person name="Huq M.A."/>
        </authorList>
    </citation>
    <scope>NUCLEOTIDE SEQUENCE [LARGE SCALE GENOMIC DNA]</scope>
    <source>
        <strain evidence="6 7">MAH-19</strain>
    </source>
</reference>
<evidence type="ECO:0000259" key="5">
    <source>
        <dbReference type="PROSITE" id="PS50850"/>
    </source>
</evidence>
<keyword evidence="2 4" id="KW-1133">Transmembrane helix</keyword>
<dbReference type="InterPro" id="IPR011701">
    <property type="entry name" value="MFS"/>
</dbReference>
<feature type="transmembrane region" description="Helical" evidence="4">
    <location>
        <begin position="152"/>
        <end position="170"/>
    </location>
</feature>
<evidence type="ECO:0000256" key="2">
    <source>
        <dbReference type="ARBA" id="ARBA00022989"/>
    </source>
</evidence>
<keyword evidence="3 4" id="KW-0472">Membrane</keyword>
<dbReference type="OrthoDB" id="9815356at2"/>
<evidence type="ECO:0000256" key="4">
    <source>
        <dbReference type="SAM" id="Phobius"/>
    </source>
</evidence>
<dbReference type="CDD" id="cd17324">
    <property type="entry name" value="MFS_NepI_like"/>
    <property type="match status" value="1"/>
</dbReference>
<feature type="transmembrane region" description="Helical" evidence="4">
    <location>
        <begin position="33"/>
        <end position="52"/>
    </location>
</feature>
<dbReference type="PANTHER" id="PTHR42910:SF1">
    <property type="entry name" value="MAJOR FACILITATOR SUPERFAMILY (MFS) PROFILE DOMAIN-CONTAINING PROTEIN"/>
    <property type="match status" value="1"/>
</dbReference>
<feature type="transmembrane region" description="Helical" evidence="4">
    <location>
        <begin position="203"/>
        <end position="223"/>
    </location>
</feature>
<evidence type="ECO:0000256" key="1">
    <source>
        <dbReference type="ARBA" id="ARBA00022692"/>
    </source>
</evidence>
<organism evidence="6 7">
    <name type="scientific">Mucilaginibacter corticis</name>
    <dbReference type="NCBI Taxonomy" id="2597670"/>
    <lineage>
        <taxon>Bacteria</taxon>
        <taxon>Pseudomonadati</taxon>
        <taxon>Bacteroidota</taxon>
        <taxon>Sphingobacteriia</taxon>
        <taxon>Sphingobacteriales</taxon>
        <taxon>Sphingobacteriaceae</taxon>
        <taxon>Mucilaginibacter</taxon>
    </lineage>
</organism>
<accession>A0A556MXL1</accession>
<dbReference type="SUPFAM" id="SSF103473">
    <property type="entry name" value="MFS general substrate transporter"/>
    <property type="match status" value="1"/>
</dbReference>
<keyword evidence="1 4" id="KW-0812">Transmembrane</keyword>